<dbReference type="Gene3D" id="3.40.630.30">
    <property type="match status" value="1"/>
</dbReference>
<evidence type="ECO:0000313" key="2">
    <source>
        <dbReference type="Proteomes" id="UP000681340"/>
    </source>
</evidence>
<protein>
    <submittedName>
        <fullName evidence="1">Uncharacterized protein</fullName>
    </submittedName>
</protein>
<dbReference type="EMBL" id="BOQL01000013">
    <property type="protein sequence ID" value="GIM64613.1"/>
    <property type="molecule type" value="Genomic_DNA"/>
</dbReference>
<sequence length="192" mass="20855">MIATLRTADTDDITTAAALLYRAILASPTGRLLGSATTGRGATFADLLTTSVYFGRVDLAVSGERIDGVACWIDHPHSPVPPVTRTRRTGVDDLLNRLHTIDLVVAVPARHPHQHLACLGARPGHHARAVTDLLLHRQRLLNNRQGRTLYTEVHDQPLRSWLLRSGYQDHGVSLGTDAEPESFLLSSAGTPP</sequence>
<proteinExistence type="predicted"/>
<comment type="caution">
    <text evidence="1">The sequence shown here is derived from an EMBL/GenBank/DDBJ whole genome shotgun (WGS) entry which is preliminary data.</text>
</comment>
<dbReference type="Proteomes" id="UP000681340">
    <property type="component" value="Unassembled WGS sequence"/>
</dbReference>
<dbReference type="AlphaFoldDB" id="A0A919VGW2"/>
<evidence type="ECO:0000313" key="1">
    <source>
        <dbReference type="EMBL" id="GIM64613.1"/>
    </source>
</evidence>
<organism evidence="1 2">
    <name type="scientific">Actinoplanes auranticolor</name>
    <dbReference type="NCBI Taxonomy" id="47988"/>
    <lineage>
        <taxon>Bacteria</taxon>
        <taxon>Bacillati</taxon>
        <taxon>Actinomycetota</taxon>
        <taxon>Actinomycetes</taxon>
        <taxon>Micromonosporales</taxon>
        <taxon>Micromonosporaceae</taxon>
        <taxon>Actinoplanes</taxon>
    </lineage>
</organism>
<accession>A0A919VGW2</accession>
<name>A0A919VGW2_9ACTN</name>
<keyword evidence="2" id="KW-1185">Reference proteome</keyword>
<gene>
    <name evidence="1" type="ORF">Aau02nite_11590</name>
</gene>
<reference evidence="1" key="1">
    <citation type="submission" date="2021-03" db="EMBL/GenBank/DDBJ databases">
        <title>Whole genome shotgun sequence of Actinoplanes auranticolor NBRC 12245.</title>
        <authorList>
            <person name="Komaki H."/>
            <person name="Tamura T."/>
        </authorList>
    </citation>
    <scope>NUCLEOTIDE SEQUENCE</scope>
    <source>
        <strain evidence="1">NBRC 12245</strain>
    </source>
</reference>
<dbReference type="RefSeq" id="WP_212987256.1">
    <property type="nucleotide sequence ID" value="NZ_BAABEA010000038.1"/>
</dbReference>